<dbReference type="Proteomes" id="UP001632037">
    <property type="component" value="Unassembled WGS sequence"/>
</dbReference>
<keyword evidence="3" id="KW-1185">Reference proteome</keyword>
<proteinExistence type="predicted"/>
<gene>
    <name evidence="2" type="ORF">V7S43_002101</name>
</gene>
<evidence type="ECO:0000256" key="1">
    <source>
        <dbReference type="SAM" id="MobiDB-lite"/>
    </source>
</evidence>
<feature type="compositionally biased region" description="Basic and acidic residues" evidence="1">
    <location>
        <begin position="119"/>
        <end position="130"/>
    </location>
</feature>
<feature type="compositionally biased region" description="Basic and acidic residues" evidence="1">
    <location>
        <begin position="138"/>
        <end position="148"/>
    </location>
</feature>
<dbReference type="AlphaFoldDB" id="A0ABD3G0X8"/>
<reference evidence="2 3" key="1">
    <citation type="submission" date="2024-09" db="EMBL/GenBank/DDBJ databases">
        <title>Genome sequencing and assembly of Phytophthora oleae, isolate VK10A, causative agent of rot of olive drupes.</title>
        <authorList>
            <person name="Conti Taguali S."/>
            <person name="Riolo M."/>
            <person name="La Spada F."/>
            <person name="Cacciola S.O."/>
            <person name="Dionisio G."/>
        </authorList>
    </citation>
    <scope>NUCLEOTIDE SEQUENCE [LARGE SCALE GENOMIC DNA]</scope>
    <source>
        <strain evidence="2 3">VK10A</strain>
    </source>
</reference>
<evidence type="ECO:0000313" key="3">
    <source>
        <dbReference type="Proteomes" id="UP001632037"/>
    </source>
</evidence>
<feature type="compositionally biased region" description="Basic residues" evidence="1">
    <location>
        <begin position="93"/>
        <end position="105"/>
    </location>
</feature>
<feature type="region of interest" description="Disordered" evidence="1">
    <location>
        <begin position="93"/>
        <end position="174"/>
    </location>
</feature>
<dbReference type="Pfam" id="PF16021">
    <property type="entry name" value="PDCD7"/>
    <property type="match status" value="1"/>
</dbReference>
<name>A0ABD3G0X8_9STRA</name>
<organism evidence="2 3">
    <name type="scientific">Phytophthora oleae</name>
    <dbReference type="NCBI Taxonomy" id="2107226"/>
    <lineage>
        <taxon>Eukaryota</taxon>
        <taxon>Sar</taxon>
        <taxon>Stramenopiles</taxon>
        <taxon>Oomycota</taxon>
        <taxon>Peronosporomycetes</taxon>
        <taxon>Peronosporales</taxon>
        <taxon>Peronosporaceae</taxon>
        <taxon>Phytophthora</taxon>
    </lineage>
</organism>
<protein>
    <submittedName>
        <fullName evidence="2">Uncharacterized protein</fullName>
    </submittedName>
</protein>
<comment type="caution">
    <text evidence="2">The sequence shown here is derived from an EMBL/GenBank/DDBJ whole genome shotgun (WGS) entry which is preliminary data.</text>
</comment>
<evidence type="ECO:0000313" key="2">
    <source>
        <dbReference type="EMBL" id="KAL3672812.1"/>
    </source>
</evidence>
<accession>A0ABD3G0X8</accession>
<dbReference type="EMBL" id="JBIMZQ010000003">
    <property type="protein sequence ID" value="KAL3672812.1"/>
    <property type="molecule type" value="Genomic_DNA"/>
</dbReference>
<sequence length="235" mass="26024">MQAQKLAKQLKAAAAELAVVEKRLETLCGNSQENKNMTVRVEVPRLRVQRERKLAVCESLKTELEEMNATAGLFPEKQLAEIRAFAARVQKKKAYRKRAKQRRRAAASIRRAVGSNTLEKAKQTADDEARISPTEESVESKEAPDEKVCSSPYLRTQAPHSPAPGRKSPNQSLHPETLTIDTLIAVRRAWDAYIVFPQTVGASTIPPHFVPPPPTPTAQWAVYAASCTTRSSTLN</sequence>
<dbReference type="InterPro" id="IPR031974">
    <property type="entry name" value="PDCD7"/>
</dbReference>